<dbReference type="RefSeq" id="WP_039569379.1">
    <property type="nucleotide sequence ID" value="NZ_JABZEH010000002.1"/>
</dbReference>
<sequence>MSFSLDIEIDSSVSKAVVIDILRDMSFILSEESVDDLRGNFPESNMYAVIRWISQENDMVPRTEGADFAKDWKIGVRASFKYVISRYDQSSKEMHRFLALLCERSSAFFVLSFEMETIFAVRDEAGLRVVDRF</sequence>
<protein>
    <submittedName>
        <fullName evidence="1">Uncharacterized protein</fullName>
    </submittedName>
</protein>
<organism evidence="1 2">
    <name type="scientific">Ralstonia solanacearum</name>
    <name type="common">Pseudomonas solanacearum</name>
    <dbReference type="NCBI Taxonomy" id="305"/>
    <lineage>
        <taxon>Bacteria</taxon>
        <taxon>Pseudomonadati</taxon>
        <taxon>Pseudomonadota</taxon>
        <taxon>Betaproteobacteria</taxon>
        <taxon>Burkholderiales</taxon>
        <taxon>Burkholderiaceae</taxon>
        <taxon>Ralstonia</taxon>
        <taxon>Ralstonia solanacearum species complex</taxon>
    </lineage>
</organism>
<comment type="caution">
    <text evidence="1">The sequence shown here is derived from an EMBL/GenBank/DDBJ whole genome shotgun (WGS) entry which is preliminary data.</text>
</comment>
<dbReference type="EMBL" id="JAIVEX010000014">
    <property type="protein sequence ID" value="MDB0524426.1"/>
    <property type="molecule type" value="Genomic_DNA"/>
</dbReference>
<dbReference type="Proteomes" id="UP001143674">
    <property type="component" value="Unassembled WGS sequence"/>
</dbReference>
<evidence type="ECO:0000313" key="2">
    <source>
        <dbReference type="Proteomes" id="UP001143674"/>
    </source>
</evidence>
<name>A0AAE3T5Q2_RALSL</name>
<evidence type="ECO:0000313" key="1">
    <source>
        <dbReference type="EMBL" id="MDB0524426.1"/>
    </source>
</evidence>
<proteinExistence type="predicted"/>
<accession>A0AAE3T5Q2</accession>
<dbReference type="AlphaFoldDB" id="A0AAE3T5Q2"/>
<reference evidence="1" key="1">
    <citation type="submission" date="2021-09" db="EMBL/GenBank/DDBJ databases">
        <title>Genomic analysis of Ralstonia spp.</title>
        <authorList>
            <person name="Aburjaile F."/>
            <person name="Ariute J.C."/>
            <person name="Pais A.K.L."/>
            <person name="Albuquerque G.M.R."/>
            <person name="Silva A.M.F."/>
            <person name="Brenig B."/>
            <person name="Azevedo V."/>
            <person name="Matiuzzi M."/>
            <person name="Ramos R."/>
            <person name="Goes-Neto A."/>
            <person name="Soares S."/>
            <person name="Iseppon A.M.B."/>
            <person name="Souza E."/>
            <person name="Gama M."/>
        </authorList>
    </citation>
    <scope>NUCLEOTIDE SEQUENCE</scope>
    <source>
        <strain evidence="1">B4</strain>
    </source>
</reference>
<gene>
    <name evidence="1" type="ORF">LBW55_22720</name>
</gene>